<name>A0ABM8EIG1_9BACT</name>
<dbReference type="PROSITE" id="PS51725">
    <property type="entry name" value="ABM"/>
    <property type="match status" value="1"/>
</dbReference>
<keyword evidence="1" id="KW-0472">Membrane</keyword>
<protein>
    <recommendedName>
        <fullName evidence="2">ABM domain-containing protein</fullName>
    </recommendedName>
</protein>
<sequence length="189" mass="21449">MDETTAENGPLTVVATWRVRRGAEREFEAWRREISAAALTFPGHMGVNVIRPGNESREYAVIFRFDTYEHLRDWQKSALRQQLLQNAEKLVEHEPSYRLESGLEYWFTPASPTAAPATWKMAVVTVLAVWPVSIVVPWLLNPLMHNLAMPLQALLVAVGIVILLTWAVMPVLVRVLRLWLQPARKGGNT</sequence>
<evidence type="ECO:0000259" key="2">
    <source>
        <dbReference type="PROSITE" id="PS51725"/>
    </source>
</evidence>
<organism evidence="3 4">
    <name type="scientific">Geotalea uraniireducens</name>
    <dbReference type="NCBI Taxonomy" id="351604"/>
    <lineage>
        <taxon>Bacteria</taxon>
        <taxon>Pseudomonadati</taxon>
        <taxon>Thermodesulfobacteriota</taxon>
        <taxon>Desulfuromonadia</taxon>
        <taxon>Geobacterales</taxon>
        <taxon>Geobacteraceae</taxon>
        <taxon>Geotalea</taxon>
    </lineage>
</organism>
<dbReference type="PANTHER" id="PTHR40057">
    <property type="entry name" value="SLR1162 PROTEIN"/>
    <property type="match status" value="1"/>
</dbReference>
<dbReference type="Pfam" id="PF03992">
    <property type="entry name" value="ABM"/>
    <property type="match status" value="1"/>
</dbReference>
<dbReference type="InterPro" id="IPR038762">
    <property type="entry name" value="ABM_predict"/>
</dbReference>
<evidence type="ECO:0000313" key="4">
    <source>
        <dbReference type="Proteomes" id="UP001317705"/>
    </source>
</evidence>
<feature type="domain" description="ABM" evidence="2">
    <location>
        <begin position="11"/>
        <end position="101"/>
    </location>
</feature>
<dbReference type="SUPFAM" id="SSF54909">
    <property type="entry name" value="Dimeric alpha+beta barrel"/>
    <property type="match status" value="1"/>
</dbReference>
<dbReference type="Gene3D" id="3.30.70.100">
    <property type="match status" value="1"/>
</dbReference>
<feature type="transmembrane region" description="Helical" evidence="1">
    <location>
        <begin position="152"/>
        <end position="176"/>
    </location>
</feature>
<dbReference type="RefSeq" id="WP_282002547.1">
    <property type="nucleotide sequence ID" value="NZ_AP027151.1"/>
</dbReference>
<evidence type="ECO:0000256" key="1">
    <source>
        <dbReference type="SAM" id="Phobius"/>
    </source>
</evidence>
<dbReference type="InterPro" id="IPR011008">
    <property type="entry name" value="Dimeric_a/b-barrel"/>
</dbReference>
<keyword evidence="4" id="KW-1185">Reference proteome</keyword>
<evidence type="ECO:0000313" key="3">
    <source>
        <dbReference type="EMBL" id="BDV42227.1"/>
    </source>
</evidence>
<dbReference type="PANTHER" id="PTHR40057:SF1">
    <property type="entry name" value="SLR1162 PROTEIN"/>
    <property type="match status" value="1"/>
</dbReference>
<keyword evidence="1" id="KW-0812">Transmembrane</keyword>
<proteinExistence type="predicted"/>
<accession>A0ABM8EIG1</accession>
<reference evidence="3 4" key="1">
    <citation type="submission" date="2022-12" db="EMBL/GenBank/DDBJ databases">
        <title>Polyphasic characterization of Geotalea uranireducens NIT-SL11 newly isolated from a complex of sewage sludge and microbially reduced graphene oxide.</title>
        <authorList>
            <person name="Xie L."/>
            <person name="Yoshida N."/>
            <person name="Meng L."/>
        </authorList>
    </citation>
    <scope>NUCLEOTIDE SEQUENCE [LARGE SCALE GENOMIC DNA]</scope>
    <source>
        <strain evidence="3 4">NIT-SL11</strain>
    </source>
</reference>
<dbReference type="InterPro" id="IPR007138">
    <property type="entry name" value="ABM_dom"/>
</dbReference>
<keyword evidence="1" id="KW-1133">Transmembrane helix</keyword>
<dbReference type="EMBL" id="AP027151">
    <property type="protein sequence ID" value="BDV42227.1"/>
    <property type="molecule type" value="Genomic_DNA"/>
</dbReference>
<feature type="transmembrane region" description="Helical" evidence="1">
    <location>
        <begin position="121"/>
        <end position="140"/>
    </location>
</feature>
<gene>
    <name evidence="3" type="ORF">GURASL_11500</name>
</gene>
<dbReference type="Proteomes" id="UP001317705">
    <property type="component" value="Chromosome"/>
</dbReference>